<dbReference type="RefSeq" id="WP_204925186.1">
    <property type="nucleotide sequence ID" value="NZ_JAFEUC010000005.1"/>
</dbReference>
<evidence type="ECO:0000256" key="7">
    <source>
        <dbReference type="ARBA" id="ARBA00050021"/>
    </source>
</evidence>
<dbReference type="Gene3D" id="3.40.220.10">
    <property type="entry name" value="Leucine Aminopeptidase, subunit E, domain 1"/>
    <property type="match status" value="1"/>
</dbReference>
<dbReference type="PANTHER" id="PTHR11963:SF23">
    <property type="entry name" value="CYTOSOL AMINOPEPTIDASE"/>
    <property type="match status" value="1"/>
</dbReference>
<gene>
    <name evidence="11" type="ORF">JQX11_12750</name>
</gene>
<dbReference type="InterPro" id="IPR043472">
    <property type="entry name" value="Macro_dom-like"/>
</dbReference>
<sequence length="466" mass="48141">MSVTPVADARPADVVALPWHHGTRPGTFALRRGFTGRAGQVVAEPGPDGRTVLLNVGLGPAGAATPATFRRAAAAAVRAAGPARTLRLDLAETTEGPMSAGARARAVAEGAVLAAYRYDRHRRGAAPPLGEITVRTAHPGAVAEGVAVADAVCLARDLVNSPGGELGPTEFGRRVAGLAGGALSCVVHRGEALHTLGMAGLLAVARGSAEPPCLVELRYDPPTPGRSVTLVGKGITFDSGGLCLKSPPEMRAMKADMGGAAAVVGAVCAVAALRLPVGLRALLPLAENMPGPAALRPGDVVRHADGTTTEVLNTDNEGRVVLADALLLARDPAPDVLIDVATLTAAVPHVLGARAAAYFTRDDSLAAEVSAAAARSDELFWRLPLWESERRHLRSSVADRANAAYRPGDAIQAALFLREFVGPRLPWVHVDLGAAAFNDEAPYDEIPHGGTGFGVRTLVEFLRGPR</sequence>
<dbReference type="GO" id="GO:0004177">
    <property type="term" value="F:aminopeptidase activity"/>
    <property type="evidence" value="ECO:0007669"/>
    <property type="project" value="UniProtKB-KW"/>
</dbReference>
<comment type="function">
    <text evidence="6">Presumably involved in the processing and regular turnover of intracellular proteins. Catalyzes the removal of unsubstituted N-terminal amino acids from various peptides.</text>
</comment>
<dbReference type="Pfam" id="PF02789">
    <property type="entry name" value="Peptidase_M17_N"/>
    <property type="match status" value="1"/>
</dbReference>
<dbReference type="EMBL" id="JAFEUC010000005">
    <property type="protein sequence ID" value="MBM7077210.1"/>
    <property type="molecule type" value="Genomic_DNA"/>
</dbReference>
<feature type="domain" description="Cytosol aminopeptidase" evidence="9">
    <location>
        <begin position="154"/>
        <end position="459"/>
    </location>
</feature>
<proteinExistence type="inferred from homology"/>
<feature type="domain" description="Peptidase M17 leucyl aminopeptidase N-terminal" evidence="10">
    <location>
        <begin position="33"/>
        <end position="122"/>
    </location>
</feature>
<accession>A0ABS2ISA5</accession>
<evidence type="ECO:0000256" key="1">
    <source>
        <dbReference type="ARBA" id="ARBA00009528"/>
    </source>
</evidence>
<dbReference type="PRINTS" id="PR00481">
    <property type="entry name" value="LAMNOPPTDASE"/>
</dbReference>
<protein>
    <recommendedName>
        <fullName evidence="7">Probable cytosol aminopeptidase</fullName>
    </recommendedName>
    <alternativeName>
        <fullName evidence="8">Leucine aminopeptidase</fullName>
    </alternativeName>
    <alternativeName>
        <fullName evidence="5">Leucyl aminopeptidase</fullName>
    </alternativeName>
</protein>
<dbReference type="InterPro" id="IPR008283">
    <property type="entry name" value="Peptidase_M17_N"/>
</dbReference>
<evidence type="ECO:0000256" key="2">
    <source>
        <dbReference type="ARBA" id="ARBA00022438"/>
    </source>
</evidence>
<name>A0ABS2ISA5_9ACTN</name>
<comment type="caution">
    <text evidence="11">The sequence shown here is derived from an EMBL/GenBank/DDBJ whole genome shotgun (WGS) entry which is preliminary data.</text>
</comment>
<reference evidence="11 12" key="1">
    <citation type="submission" date="2021-02" db="EMBL/GenBank/DDBJ databases">
        <authorList>
            <person name="Ra J.-S."/>
        </authorList>
    </citation>
    <scope>NUCLEOTIDE SEQUENCE [LARGE SCALE GENOMIC DNA]</scope>
    <source>
        <strain evidence="11 12">MMS20-R1-14</strain>
    </source>
</reference>
<keyword evidence="3" id="KW-0645">Protease</keyword>
<keyword evidence="12" id="KW-1185">Reference proteome</keyword>
<dbReference type="Gene3D" id="3.40.630.10">
    <property type="entry name" value="Zn peptidases"/>
    <property type="match status" value="1"/>
</dbReference>
<evidence type="ECO:0000256" key="5">
    <source>
        <dbReference type="ARBA" id="ARBA00033172"/>
    </source>
</evidence>
<dbReference type="InterPro" id="IPR011356">
    <property type="entry name" value="Leucine_aapep/pepB"/>
</dbReference>
<evidence type="ECO:0000256" key="3">
    <source>
        <dbReference type="ARBA" id="ARBA00022670"/>
    </source>
</evidence>
<evidence type="ECO:0000256" key="4">
    <source>
        <dbReference type="ARBA" id="ARBA00022801"/>
    </source>
</evidence>
<dbReference type="SUPFAM" id="SSF52949">
    <property type="entry name" value="Macro domain-like"/>
    <property type="match status" value="1"/>
</dbReference>
<evidence type="ECO:0000313" key="12">
    <source>
        <dbReference type="Proteomes" id="UP001518872"/>
    </source>
</evidence>
<dbReference type="CDD" id="cd00433">
    <property type="entry name" value="Peptidase_M17"/>
    <property type="match status" value="1"/>
</dbReference>
<dbReference type="Pfam" id="PF00883">
    <property type="entry name" value="Peptidase_M17"/>
    <property type="match status" value="1"/>
</dbReference>
<dbReference type="InterPro" id="IPR000819">
    <property type="entry name" value="Peptidase_M17_C"/>
</dbReference>
<dbReference type="Proteomes" id="UP001518872">
    <property type="component" value="Unassembled WGS sequence"/>
</dbReference>
<keyword evidence="2 11" id="KW-0031">Aminopeptidase</keyword>
<evidence type="ECO:0000256" key="8">
    <source>
        <dbReference type="ARBA" id="ARBA00050061"/>
    </source>
</evidence>
<evidence type="ECO:0000313" key="11">
    <source>
        <dbReference type="EMBL" id="MBM7077210.1"/>
    </source>
</evidence>
<dbReference type="SUPFAM" id="SSF53187">
    <property type="entry name" value="Zn-dependent exopeptidases"/>
    <property type="match status" value="1"/>
</dbReference>
<evidence type="ECO:0000259" key="10">
    <source>
        <dbReference type="Pfam" id="PF02789"/>
    </source>
</evidence>
<dbReference type="PANTHER" id="PTHR11963">
    <property type="entry name" value="LEUCINE AMINOPEPTIDASE-RELATED"/>
    <property type="match status" value="1"/>
</dbReference>
<organism evidence="11 12">
    <name type="scientific">Micromonospora humida</name>
    <dbReference type="NCBI Taxonomy" id="2809018"/>
    <lineage>
        <taxon>Bacteria</taxon>
        <taxon>Bacillati</taxon>
        <taxon>Actinomycetota</taxon>
        <taxon>Actinomycetes</taxon>
        <taxon>Micromonosporales</taxon>
        <taxon>Micromonosporaceae</taxon>
        <taxon>Micromonospora</taxon>
    </lineage>
</organism>
<evidence type="ECO:0000256" key="6">
    <source>
        <dbReference type="ARBA" id="ARBA00049972"/>
    </source>
</evidence>
<comment type="similarity">
    <text evidence="1">Belongs to the peptidase M17 family.</text>
</comment>
<keyword evidence="4" id="KW-0378">Hydrolase</keyword>
<evidence type="ECO:0000259" key="9">
    <source>
        <dbReference type="Pfam" id="PF00883"/>
    </source>
</evidence>